<gene>
    <name evidence="2" type="ORF">CORMATOL_02967</name>
</gene>
<accession>C0E7H8</accession>
<feature type="transmembrane region" description="Helical" evidence="1">
    <location>
        <begin position="40"/>
        <end position="64"/>
    </location>
</feature>
<keyword evidence="1" id="KW-0812">Transmembrane</keyword>
<name>C0E7H8_9CORY</name>
<dbReference type="HOGENOM" id="CLU_089225_0_0_11"/>
<evidence type="ECO:0000256" key="1">
    <source>
        <dbReference type="SAM" id="Phobius"/>
    </source>
</evidence>
<dbReference type="AlphaFoldDB" id="C0E7H8"/>
<dbReference type="PIRSF" id="PIRSF037394">
    <property type="entry name" value="ABC_thiamine-permease_YkoE_prd"/>
    <property type="match status" value="1"/>
</dbReference>
<feature type="transmembrane region" description="Helical" evidence="1">
    <location>
        <begin position="105"/>
        <end position="125"/>
    </location>
</feature>
<dbReference type="EMBL" id="ACEB01000053">
    <property type="protein sequence ID" value="EEG25353.1"/>
    <property type="molecule type" value="Genomic_DNA"/>
</dbReference>
<comment type="caution">
    <text evidence="2">The sequence shown here is derived from an EMBL/GenBank/DDBJ whole genome shotgun (WGS) entry which is preliminary data.</text>
</comment>
<evidence type="ECO:0000313" key="3">
    <source>
        <dbReference type="Proteomes" id="UP000006247"/>
    </source>
</evidence>
<evidence type="ECO:0000313" key="2">
    <source>
        <dbReference type="EMBL" id="EEG25353.1"/>
    </source>
</evidence>
<feature type="transmembrane region" description="Helical" evidence="1">
    <location>
        <begin position="70"/>
        <end position="93"/>
    </location>
</feature>
<feature type="transmembrane region" description="Helical" evidence="1">
    <location>
        <begin position="154"/>
        <end position="175"/>
    </location>
</feature>
<protein>
    <recommendedName>
        <fullName evidence="4">Cobalt ABC transporter, permease protein</fullName>
    </recommendedName>
</protein>
<dbReference type="InterPro" id="IPR017195">
    <property type="entry name" value="ABC_thiamin-permease_prd"/>
</dbReference>
<dbReference type="Proteomes" id="UP000006247">
    <property type="component" value="Unassembled WGS sequence"/>
</dbReference>
<dbReference type="Pfam" id="PF09819">
    <property type="entry name" value="ABC_cobalt"/>
    <property type="match status" value="1"/>
</dbReference>
<feature type="transmembrane region" description="Helical" evidence="1">
    <location>
        <begin position="187"/>
        <end position="210"/>
    </location>
</feature>
<keyword evidence="1" id="KW-1133">Transmembrane helix</keyword>
<evidence type="ECO:0008006" key="4">
    <source>
        <dbReference type="Google" id="ProtNLM"/>
    </source>
</evidence>
<sequence>MAQNMVRRIVEPDPGHTGARKKEIMNMANTISSNSARPLLAWRVIDIIIAAVFAVAIGLIFWVWNSVGYAWYTAANAVTPGLGGIATGMWLLGGVVGGLVIRKPGAAIFVEVVAACVSAGIGNQWGIETVYSGLAQGLGAELIFAVFVYRKFGLITSVLAGMGSAVGAFVLELFISGNAAKGMAYNTMYLGSLLVSGAVLAGGVGYFLVISLARTGALDRFAVGRERRAVVDA</sequence>
<proteinExistence type="predicted"/>
<organism evidence="2 3">
    <name type="scientific">Corynebacterium matruchotii ATCC 33806</name>
    <dbReference type="NCBI Taxonomy" id="566549"/>
    <lineage>
        <taxon>Bacteria</taxon>
        <taxon>Bacillati</taxon>
        <taxon>Actinomycetota</taxon>
        <taxon>Actinomycetes</taxon>
        <taxon>Mycobacteriales</taxon>
        <taxon>Corynebacteriaceae</taxon>
        <taxon>Corynebacterium</taxon>
    </lineage>
</organism>
<reference evidence="2 3" key="1">
    <citation type="submission" date="2009-01" db="EMBL/GenBank/DDBJ databases">
        <authorList>
            <person name="Fulton L."/>
            <person name="Clifton S."/>
            <person name="Chinwalla A.T."/>
            <person name="Mitreva M."/>
            <person name="Sodergren E."/>
            <person name="Weinstock G."/>
            <person name="Clifton S."/>
            <person name="Dooling D.J."/>
            <person name="Fulton B."/>
            <person name="Minx P."/>
            <person name="Pepin K.H."/>
            <person name="Johnson M."/>
            <person name="Bhonagiri V."/>
            <person name="Nash W.E."/>
            <person name="Mardis E.R."/>
            <person name="Wilson R.K."/>
        </authorList>
    </citation>
    <scope>NUCLEOTIDE SEQUENCE [LARGE SCALE GENOMIC DNA]</scope>
    <source>
        <strain evidence="2 3">ATCC 33806</strain>
    </source>
</reference>
<keyword evidence="1" id="KW-0472">Membrane</keyword>